<feature type="domain" description="DHHA1" evidence="7">
    <location>
        <begin position="387"/>
        <end position="473"/>
    </location>
</feature>
<dbReference type="Pfam" id="PF17768">
    <property type="entry name" value="RecJ_OB"/>
    <property type="match status" value="1"/>
</dbReference>
<name>A0A1G8GG97_9FIRM</name>
<gene>
    <name evidence="9" type="ORF">SAMN05443529_12253</name>
</gene>
<dbReference type="Proteomes" id="UP000198656">
    <property type="component" value="Unassembled WGS sequence"/>
</dbReference>
<evidence type="ECO:0000313" key="9">
    <source>
        <dbReference type="EMBL" id="SDH93403.1"/>
    </source>
</evidence>
<dbReference type="GO" id="GO:0003676">
    <property type="term" value="F:nucleic acid binding"/>
    <property type="evidence" value="ECO:0007669"/>
    <property type="project" value="InterPro"/>
</dbReference>
<dbReference type="Gene3D" id="3.90.1640.30">
    <property type="match status" value="1"/>
</dbReference>
<feature type="domain" description="RecJ OB" evidence="8">
    <location>
        <begin position="493"/>
        <end position="598"/>
    </location>
</feature>
<dbReference type="SUPFAM" id="SSF64182">
    <property type="entry name" value="DHH phosphoesterases"/>
    <property type="match status" value="1"/>
</dbReference>
<dbReference type="Pfam" id="PF02272">
    <property type="entry name" value="DHHA1"/>
    <property type="match status" value="1"/>
</dbReference>
<evidence type="ECO:0000259" key="7">
    <source>
        <dbReference type="Pfam" id="PF02272"/>
    </source>
</evidence>
<protein>
    <recommendedName>
        <fullName evidence="2">Single-stranded-DNA-specific exonuclease RecJ</fullName>
    </recommendedName>
</protein>
<dbReference type="GO" id="GO:0006281">
    <property type="term" value="P:DNA repair"/>
    <property type="evidence" value="ECO:0007669"/>
    <property type="project" value="InterPro"/>
</dbReference>
<evidence type="ECO:0000256" key="1">
    <source>
        <dbReference type="ARBA" id="ARBA00005915"/>
    </source>
</evidence>
<dbReference type="STRING" id="1121419.SAMN05443529_12253"/>
<dbReference type="InterPro" id="IPR001667">
    <property type="entry name" value="DDH_dom"/>
</dbReference>
<evidence type="ECO:0000256" key="2">
    <source>
        <dbReference type="ARBA" id="ARBA00019841"/>
    </source>
</evidence>
<dbReference type="PANTHER" id="PTHR30255">
    <property type="entry name" value="SINGLE-STRANDED-DNA-SPECIFIC EXONUCLEASE RECJ"/>
    <property type="match status" value="1"/>
</dbReference>
<proteinExistence type="inferred from homology"/>
<keyword evidence="4" id="KW-0378">Hydrolase</keyword>
<organism evidence="9 10">
    <name type="scientific">Desulfosporosinus hippei DSM 8344</name>
    <dbReference type="NCBI Taxonomy" id="1121419"/>
    <lineage>
        <taxon>Bacteria</taxon>
        <taxon>Bacillati</taxon>
        <taxon>Bacillota</taxon>
        <taxon>Clostridia</taxon>
        <taxon>Eubacteriales</taxon>
        <taxon>Desulfitobacteriaceae</taxon>
        <taxon>Desulfosporosinus</taxon>
    </lineage>
</organism>
<dbReference type="Gene3D" id="3.10.310.30">
    <property type="match status" value="1"/>
</dbReference>
<sequence>MRVGSAIISNNHRWAGRPLIMVAAIFALFYNESLEEIFVKRIWSVPQSSGRRSETLGSLLGVSPIVSEILVQRGYEKPEEAIEFLHPTLLNLNSPFCFCDMRKTIKRLTLALKRQEKILIYGDYDVDGVTSTTLLYKVLIDLGFQAVAYIPHRQDEGYGLHAEAVERAAKVGVSVIITVDCGITAVAEVIQAKTSNIDIIITDHHEPGQVLPEAFAIINPKLENSGYPFRDLAGVGVAFKLAQALLQSLGNLEVGIQTEMYLLDLVALGTIADLVPVVGENRILVHYGLRQMEETNHPGLAALLEECGLKDKPLKAGQIGFMVAPRINAAGRMDSARAGLELLLSEDAERATELARQLTKENQMRQETEKEILAEAVSLLEGKPLPRVIVLSAENWHHGVVGIVASRLVERYYRPVFMISEDGDEAKGSARGILGYPVLEQLSQQAHLLTKFGGHRQAAGFSLLTKDVGKLREGLNKQALAFDEALFQEVLRVDSLVTLNMVSPDLLRQLEQMAPFGLGNPGPILACKEIPVHSLSAVGKEQSHIKFRFGSKGEQEGIAFRIGERLRELQDELTLDAAFALDWNTFRGREDVQLMIKDVQPEADWNDPFIKYTNQEVAATLEEQEIEWLDWRYILRSEWPVQKKEGLWVWDNTGSMPTLRLGNDLPNSDNSPKSLIQDKHLDVNEQAIVKRNLGMILGLPLTGEDFKEGVEKLRGLGIFRIALAGFESPLEERVRQRCCFISRDELVELYRELQTKSKTANPFLWGGNQTVSQAQKAALKIFEELGLIQCLGGSDEFFLKWIPAKSKLELDSSSRYRLTKERFEQALKFHKELLNSALKVL</sequence>
<keyword evidence="3" id="KW-0540">Nuclease</keyword>
<dbReference type="InterPro" id="IPR003156">
    <property type="entry name" value="DHHA1_dom"/>
</dbReference>
<evidence type="ECO:0000259" key="8">
    <source>
        <dbReference type="Pfam" id="PF17768"/>
    </source>
</evidence>
<accession>A0A1G8GG97</accession>
<dbReference type="InterPro" id="IPR051673">
    <property type="entry name" value="SSDNA_exonuclease_RecJ"/>
</dbReference>
<dbReference type="GO" id="GO:0008409">
    <property type="term" value="F:5'-3' exonuclease activity"/>
    <property type="evidence" value="ECO:0007669"/>
    <property type="project" value="InterPro"/>
</dbReference>
<reference evidence="10" key="1">
    <citation type="submission" date="2016-10" db="EMBL/GenBank/DDBJ databases">
        <authorList>
            <person name="Varghese N."/>
            <person name="Submissions S."/>
        </authorList>
    </citation>
    <scope>NUCLEOTIDE SEQUENCE [LARGE SCALE GENOMIC DNA]</scope>
    <source>
        <strain evidence="10">DSM 8344</strain>
    </source>
</reference>
<evidence type="ECO:0000256" key="5">
    <source>
        <dbReference type="ARBA" id="ARBA00022839"/>
    </source>
</evidence>
<dbReference type="Pfam" id="PF01368">
    <property type="entry name" value="DHH"/>
    <property type="match status" value="1"/>
</dbReference>
<keyword evidence="5 9" id="KW-0269">Exonuclease</keyword>
<dbReference type="NCBIfam" id="TIGR00644">
    <property type="entry name" value="recJ"/>
    <property type="match status" value="1"/>
</dbReference>
<evidence type="ECO:0000256" key="3">
    <source>
        <dbReference type="ARBA" id="ARBA00022722"/>
    </source>
</evidence>
<feature type="domain" description="DDH" evidence="6">
    <location>
        <begin position="117"/>
        <end position="270"/>
    </location>
</feature>
<dbReference type="InterPro" id="IPR041122">
    <property type="entry name" value="RecJ_OB"/>
</dbReference>
<evidence type="ECO:0000259" key="6">
    <source>
        <dbReference type="Pfam" id="PF01368"/>
    </source>
</evidence>
<comment type="similarity">
    <text evidence="1">Belongs to the RecJ family.</text>
</comment>
<keyword evidence="10" id="KW-1185">Reference proteome</keyword>
<evidence type="ECO:0000313" key="10">
    <source>
        <dbReference type="Proteomes" id="UP000198656"/>
    </source>
</evidence>
<evidence type="ECO:0000256" key="4">
    <source>
        <dbReference type="ARBA" id="ARBA00022801"/>
    </source>
</evidence>
<dbReference type="PANTHER" id="PTHR30255:SF2">
    <property type="entry name" value="SINGLE-STRANDED-DNA-SPECIFIC EXONUCLEASE RECJ"/>
    <property type="match status" value="1"/>
</dbReference>
<dbReference type="InterPro" id="IPR004610">
    <property type="entry name" value="RecJ"/>
</dbReference>
<dbReference type="EMBL" id="FNCP01000022">
    <property type="protein sequence ID" value="SDH93403.1"/>
    <property type="molecule type" value="Genomic_DNA"/>
</dbReference>
<dbReference type="GO" id="GO:0006310">
    <property type="term" value="P:DNA recombination"/>
    <property type="evidence" value="ECO:0007669"/>
    <property type="project" value="InterPro"/>
</dbReference>
<dbReference type="InterPro" id="IPR038763">
    <property type="entry name" value="DHH_sf"/>
</dbReference>
<dbReference type="AlphaFoldDB" id="A0A1G8GG97"/>